<feature type="compositionally biased region" description="Polar residues" evidence="11">
    <location>
        <begin position="371"/>
        <end position="385"/>
    </location>
</feature>
<dbReference type="SMART" id="SM00698">
    <property type="entry name" value="MORN"/>
    <property type="match status" value="2"/>
</dbReference>
<keyword evidence="5" id="KW-1003">Cell membrane</keyword>
<keyword evidence="10" id="KW-0472">Membrane</keyword>
<comment type="subcellular location">
    <subcellularLocation>
        <location evidence="3">Cell membrane</location>
    </subcellularLocation>
    <subcellularLocation>
        <location evidence="2">Endomembrane system</location>
        <topology evidence="2">Peripheral membrane protein</topology>
    </subcellularLocation>
    <subcellularLocation>
        <location evidence="1">Endoplasmic reticulum membrane</location>
        <topology evidence="1">Single-pass type IV membrane protein</topology>
    </subcellularLocation>
</comment>
<evidence type="ECO:0000256" key="11">
    <source>
        <dbReference type="SAM" id="MobiDB-lite"/>
    </source>
</evidence>
<organism evidence="12 13">
    <name type="scientific">Elysia crispata</name>
    <name type="common">lettuce slug</name>
    <dbReference type="NCBI Taxonomy" id="231223"/>
    <lineage>
        <taxon>Eukaryota</taxon>
        <taxon>Metazoa</taxon>
        <taxon>Spiralia</taxon>
        <taxon>Lophotrochozoa</taxon>
        <taxon>Mollusca</taxon>
        <taxon>Gastropoda</taxon>
        <taxon>Heterobranchia</taxon>
        <taxon>Euthyneura</taxon>
        <taxon>Panpulmonata</taxon>
        <taxon>Sacoglossa</taxon>
        <taxon>Placobranchoidea</taxon>
        <taxon>Plakobranchidae</taxon>
        <taxon>Elysia</taxon>
    </lineage>
</organism>
<dbReference type="GO" id="GO:0005789">
    <property type="term" value="C:endoplasmic reticulum membrane"/>
    <property type="evidence" value="ECO:0007669"/>
    <property type="project" value="UniProtKB-SubCell"/>
</dbReference>
<dbReference type="PANTHER" id="PTHR23085">
    <property type="entry name" value="GH28348P"/>
    <property type="match status" value="1"/>
</dbReference>
<evidence type="ECO:0000313" key="12">
    <source>
        <dbReference type="EMBL" id="KAK3754068.1"/>
    </source>
</evidence>
<dbReference type="PANTHER" id="PTHR23085:SF16">
    <property type="entry name" value="GH28348P"/>
    <property type="match status" value="1"/>
</dbReference>
<name>A0AAE1D2Q0_9GAST</name>
<evidence type="ECO:0000256" key="7">
    <source>
        <dbReference type="ARBA" id="ARBA00022737"/>
    </source>
</evidence>
<feature type="compositionally biased region" description="Polar residues" evidence="11">
    <location>
        <begin position="310"/>
        <end position="319"/>
    </location>
</feature>
<evidence type="ECO:0000256" key="1">
    <source>
        <dbReference type="ARBA" id="ARBA00004163"/>
    </source>
</evidence>
<protein>
    <recommendedName>
        <fullName evidence="14">Junctophilin</fullName>
    </recommendedName>
</protein>
<dbReference type="FunFam" id="2.20.110.10:FF:000001">
    <property type="entry name" value="Junctophilin"/>
    <property type="match status" value="1"/>
</dbReference>
<evidence type="ECO:0000256" key="10">
    <source>
        <dbReference type="ARBA" id="ARBA00023136"/>
    </source>
</evidence>
<feature type="compositionally biased region" description="Polar residues" evidence="11">
    <location>
        <begin position="452"/>
        <end position="470"/>
    </location>
</feature>
<evidence type="ECO:0000256" key="2">
    <source>
        <dbReference type="ARBA" id="ARBA00004184"/>
    </source>
</evidence>
<dbReference type="InterPro" id="IPR017191">
    <property type="entry name" value="Junctophilin"/>
</dbReference>
<dbReference type="AlphaFoldDB" id="A0AAE1D2Q0"/>
<feature type="region of interest" description="Disordered" evidence="11">
    <location>
        <begin position="347"/>
        <end position="387"/>
    </location>
</feature>
<keyword evidence="7" id="KW-0677">Repeat</keyword>
<keyword evidence="13" id="KW-1185">Reference proteome</keyword>
<dbReference type="EMBL" id="JAWDGP010005686">
    <property type="protein sequence ID" value="KAK3754068.1"/>
    <property type="molecule type" value="Genomic_DNA"/>
</dbReference>
<evidence type="ECO:0008006" key="14">
    <source>
        <dbReference type="Google" id="ProtNLM"/>
    </source>
</evidence>
<feature type="region of interest" description="Disordered" evidence="11">
    <location>
        <begin position="438"/>
        <end position="513"/>
    </location>
</feature>
<keyword evidence="6" id="KW-0812">Transmembrane</keyword>
<dbReference type="Gene3D" id="2.20.110.10">
    <property type="entry name" value="Histone H3 K4-specific methyltransferase SET7/9 N-terminal domain"/>
    <property type="match status" value="1"/>
</dbReference>
<comment type="caution">
    <text evidence="12">The sequence shown here is derived from an EMBL/GenBank/DDBJ whole genome shotgun (WGS) entry which is preliminary data.</text>
</comment>
<feature type="region of interest" description="Disordered" evidence="11">
    <location>
        <begin position="296"/>
        <end position="319"/>
    </location>
</feature>
<keyword evidence="9" id="KW-1133">Transmembrane helix</keyword>
<evidence type="ECO:0000256" key="8">
    <source>
        <dbReference type="ARBA" id="ARBA00022824"/>
    </source>
</evidence>
<evidence type="ECO:0000313" key="13">
    <source>
        <dbReference type="Proteomes" id="UP001283361"/>
    </source>
</evidence>
<dbReference type="InterPro" id="IPR003409">
    <property type="entry name" value="MORN"/>
</dbReference>
<evidence type="ECO:0000256" key="9">
    <source>
        <dbReference type="ARBA" id="ARBA00022989"/>
    </source>
</evidence>
<evidence type="ECO:0000256" key="6">
    <source>
        <dbReference type="ARBA" id="ARBA00022692"/>
    </source>
</evidence>
<feature type="compositionally biased region" description="Polar residues" evidence="11">
    <location>
        <begin position="480"/>
        <end position="492"/>
    </location>
</feature>
<proteinExistence type="inferred from homology"/>
<dbReference type="Proteomes" id="UP001283361">
    <property type="component" value="Unassembled WGS sequence"/>
</dbReference>
<accession>A0AAE1D2Q0</accession>
<dbReference type="Pfam" id="PF02493">
    <property type="entry name" value="MORN"/>
    <property type="match status" value="2"/>
</dbReference>
<evidence type="ECO:0000256" key="3">
    <source>
        <dbReference type="ARBA" id="ARBA00004236"/>
    </source>
</evidence>
<evidence type="ECO:0000256" key="5">
    <source>
        <dbReference type="ARBA" id="ARBA00022475"/>
    </source>
</evidence>
<feature type="compositionally biased region" description="Basic and acidic residues" evidence="11">
    <location>
        <begin position="16"/>
        <end position="29"/>
    </location>
</feature>
<feature type="region of interest" description="Disordered" evidence="11">
    <location>
        <begin position="580"/>
        <end position="615"/>
    </location>
</feature>
<dbReference type="GO" id="GO:0005886">
    <property type="term" value="C:plasma membrane"/>
    <property type="evidence" value="ECO:0007669"/>
    <property type="project" value="UniProtKB-SubCell"/>
</dbReference>
<keyword evidence="8" id="KW-0256">Endoplasmic reticulum</keyword>
<evidence type="ECO:0000256" key="4">
    <source>
        <dbReference type="ARBA" id="ARBA00008599"/>
    </source>
</evidence>
<gene>
    <name evidence="12" type="ORF">RRG08_024146</name>
</gene>
<feature type="compositionally biased region" description="Basic and acidic residues" evidence="11">
    <location>
        <begin position="580"/>
        <end position="589"/>
    </location>
</feature>
<sequence length="691" mass="75791">MRASLTSLRSENEDELVVKSRDKKLDESRGGFVLKARSDETPPPARRRSIFDKQGRNSLRKTLMSGLGLKKQKSTGDISDSPKRQTGSVRSTISNISHVSADSSQSGVTTASVYTDSNLSFVSQDDITDVNVTETYMGEWKNDKRSGFGISERSDGLKYEGEWYNNRKYGYGVTTFKDGVREEGKYKNNVLISSGKKNKLFLIRTSKLRERVDNAVLSAQRAAQIALQKADIAITRMANARAKAETADQAGERAQQDSDIARLKAKEYAPEFHQPGTDIMRKQLEKDEVDYDFGNLQQNMGNHQPHRSKSLSTYNNDGSDSPAGLAALYGGGGGPAGRMPNDYNMHAQHHQQQHHQLLSAMLPGGPGGAGNQEQNLSVNQHSRSPSLKVRRYSFLAGSRRGRGFSEIFNSTILNDHFDQYTAADSGIGGRDGLGGGFTSSTATPLTAGNHGNGITSNKAAGVNSRSNNPHYGNHTPRLRQPSTNPSPDSGVSDSMVDEDAMQKSRALQRRRTMPCIVDGGSASGDGVDHPASSAEIAAAKQQLAVRETAQSSENLSKQNPETFIIENGIRKRIRAEVHANPNRERRQLPKEYVLSDANPSGTSGSGDKRGSLPDLKTVTTFKPMSRREAHQLSSARRDEIRRLQDLAERRRQGDVSVILGDVRDWCQERQLLVLVIALNLSLATMFFNLLS</sequence>
<feature type="region of interest" description="Disordered" evidence="11">
    <location>
        <begin position="1"/>
        <end position="90"/>
    </location>
</feature>
<reference evidence="12" key="1">
    <citation type="journal article" date="2023" name="G3 (Bethesda)">
        <title>A reference genome for the long-term kleptoplast-retaining sea slug Elysia crispata morphotype clarki.</title>
        <authorList>
            <person name="Eastman K.E."/>
            <person name="Pendleton A.L."/>
            <person name="Shaikh M.A."/>
            <person name="Suttiyut T."/>
            <person name="Ogas R."/>
            <person name="Tomko P."/>
            <person name="Gavelis G."/>
            <person name="Widhalm J.R."/>
            <person name="Wisecaver J.H."/>
        </authorList>
    </citation>
    <scope>NUCLEOTIDE SEQUENCE</scope>
    <source>
        <strain evidence="12">ECLA1</strain>
    </source>
</reference>
<dbReference type="SUPFAM" id="SSF82185">
    <property type="entry name" value="Histone H3 K4-specific methyltransferase SET7/9 N-terminal domain"/>
    <property type="match status" value="1"/>
</dbReference>
<comment type="similarity">
    <text evidence="4">Belongs to the junctophilin family.</text>
</comment>
<dbReference type="GO" id="GO:0030314">
    <property type="term" value="C:junctional membrane complex"/>
    <property type="evidence" value="ECO:0007669"/>
    <property type="project" value="InterPro"/>
</dbReference>